<dbReference type="Gramene" id="KZM94421">
    <property type="protein sequence ID" value="KZM94421"/>
    <property type="gene ID" value="DCAR_017664"/>
</dbReference>
<organism evidence="2 3">
    <name type="scientific">Daucus carota subsp. sativus</name>
    <name type="common">Carrot</name>
    <dbReference type="NCBI Taxonomy" id="79200"/>
    <lineage>
        <taxon>Eukaryota</taxon>
        <taxon>Viridiplantae</taxon>
        <taxon>Streptophyta</taxon>
        <taxon>Embryophyta</taxon>
        <taxon>Tracheophyta</taxon>
        <taxon>Spermatophyta</taxon>
        <taxon>Magnoliopsida</taxon>
        <taxon>eudicotyledons</taxon>
        <taxon>Gunneridae</taxon>
        <taxon>Pentapetalae</taxon>
        <taxon>asterids</taxon>
        <taxon>campanulids</taxon>
        <taxon>Apiales</taxon>
        <taxon>Apiaceae</taxon>
        <taxon>Apioideae</taxon>
        <taxon>Scandiceae</taxon>
        <taxon>Daucinae</taxon>
        <taxon>Daucus</taxon>
        <taxon>Daucus sect. Daucus</taxon>
    </lineage>
</organism>
<evidence type="ECO:0000313" key="3">
    <source>
        <dbReference type="Proteomes" id="UP000077755"/>
    </source>
</evidence>
<sequence length="82" mass="8843">MNSTAAYLANYGLANMSDFGEVQGSVGELDYYLARDMGRALIRPYVAGNQIPGDGEVIDGPPPPPLKKRKISPPNLPCCAYR</sequence>
<reference evidence="2" key="2">
    <citation type="submission" date="2022-03" db="EMBL/GenBank/DDBJ databases">
        <title>Draft title - Genomic analysis of global carrot germplasm unveils the trajectory of domestication and the origin of high carotenoid orange carrot.</title>
        <authorList>
            <person name="Iorizzo M."/>
            <person name="Ellison S."/>
            <person name="Senalik D."/>
            <person name="Macko-Podgorni A."/>
            <person name="Grzebelus D."/>
            <person name="Bostan H."/>
            <person name="Rolling W."/>
            <person name="Curaba J."/>
            <person name="Simon P."/>
        </authorList>
    </citation>
    <scope>NUCLEOTIDE SEQUENCE</scope>
    <source>
        <tissue evidence="2">Leaf</tissue>
    </source>
</reference>
<dbReference type="AlphaFoldDB" id="A0A164YEZ0"/>
<keyword evidence="3" id="KW-1185">Reference proteome</keyword>
<gene>
    <name evidence="2" type="ORF">DCAR_0520239</name>
</gene>
<evidence type="ECO:0000256" key="1">
    <source>
        <dbReference type="SAM" id="MobiDB-lite"/>
    </source>
</evidence>
<dbReference type="Proteomes" id="UP000077755">
    <property type="component" value="Chromosome 5"/>
</dbReference>
<protein>
    <submittedName>
        <fullName evidence="2">Uncharacterized protein</fullName>
    </submittedName>
</protein>
<feature type="region of interest" description="Disordered" evidence="1">
    <location>
        <begin position="52"/>
        <end position="73"/>
    </location>
</feature>
<proteinExistence type="predicted"/>
<name>A0A164YEZ0_DAUCS</name>
<evidence type="ECO:0000313" key="2">
    <source>
        <dbReference type="EMBL" id="WOH00863.1"/>
    </source>
</evidence>
<accession>A0A164YEZ0</accession>
<dbReference type="EMBL" id="CP093347">
    <property type="protein sequence ID" value="WOH00863.1"/>
    <property type="molecule type" value="Genomic_DNA"/>
</dbReference>
<reference evidence="2" key="1">
    <citation type="journal article" date="2016" name="Nat. Genet.">
        <title>A high-quality carrot genome assembly provides new insights into carotenoid accumulation and asterid genome evolution.</title>
        <authorList>
            <person name="Iorizzo M."/>
            <person name="Ellison S."/>
            <person name="Senalik D."/>
            <person name="Zeng P."/>
            <person name="Satapoomin P."/>
            <person name="Huang J."/>
            <person name="Bowman M."/>
            <person name="Iovene M."/>
            <person name="Sanseverino W."/>
            <person name="Cavagnaro P."/>
            <person name="Yildiz M."/>
            <person name="Macko-Podgorni A."/>
            <person name="Moranska E."/>
            <person name="Grzebelus E."/>
            <person name="Grzebelus D."/>
            <person name="Ashrafi H."/>
            <person name="Zheng Z."/>
            <person name="Cheng S."/>
            <person name="Spooner D."/>
            <person name="Van Deynze A."/>
            <person name="Simon P."/>
        </authorList>
    </citation>
    <scope>NUCLEOTIDE SEQUENCE</scope>
    <source>
        <tissue evidence="2">Leaf</tissue>
    </source>
</reference>